<dbReference type="PANTHER" id="PTHR30474:SF3">
    <property type="entry name" value="PEPTIDOGLYCAN GLYCOSYLTRANSFERASE RODA"/>
    <property type="match status" value="1"/>
</dbReference>
<feature type="transmembrane region" description="Helical" evidence="6">
    <location>
        <begin position="79"/>
        <end position="98"/>
    </location>
</feature>
<sequence length="468" mass="50168">MTTTTPEAPTALPPIKRRNAELALVAVAVAITMAGIAIAGLNLNGRVPAAMWTVGMTFGALSLAAHVAMRFFAPYADPLILPCTLFLNGIGVAMIWRLDAIGAEDIERAGAGMQVVWSAVGLVLCFLIIIFLKDPRVLQRYTYITGLVAIVLLMLPAIPGLGREVYGARLWIGIGPFTLQPSEFAKIALVIFLASYLMNKRQVLSIVGKPIKIGRFKLMDLPRARDLAPILVGWIAAIGMLVLLRDLGTSLLLFGTFLAMLYVATQRSSWVVIGLGLFLAGATVAYFLFWHVRARVNIWQNAFDQEVYYEVGGSQQLVQGLIGMGYGGVFGTGLGGGQAHNIFAADSDFILSSLGEELGLTGLLTVLMVLFLLVERGMRVALAATGPFNKLLTSGIAFVLAYQVFIVLGGLTRVIPLTGSTTPFMAAGGSALMASWIMMGVLLRISDNARRPAPQAIQDEGATQVIRR</sequence>
<feature type="transmembrane region" description="Helical" evidence="6">
    <location>
        <begin position="110"/>
        <end position="132"/>
    </location>
</feature>
<keyword evidence="3" id="KW-0133">Cell shape</keyword>
<dbReference type="Proteomes" id="UP000572051">
    <property type="component" value="Unassembled WGS sequence"/>
</dbReference>
<dbReference type="GO" id="GO:0005886">
    <property type="term" value="C:plasma membrane"/>
    <property type="evidence" value="ECO:0007669"/>
    <property type="project" value="TreeGrafter"/>
</dbReference>
<dbReference type="GO" id="GO:0008360">
    <property type="term" value="P:regulation of cell shape"/>
    <property type="evidence" value="ECO:0007669"/>
    <property type="project" value="UniProtKB-KW"/>
</dbReference>
<feature type="transmembrane region" description="Helical" evidence="6">
    <location>
        <begin position="182"/>
        <end position="199"/>
    </location>
</feature>
<accession>A0A7Z0ENZ1</accession>
<dbReference type="EMBL" id="JACCFS010000001">
    <property type="protein sequence ID" value="NYJ35322.1"/>
    <property type="molecule type" value="Genomic_DNA"/>
</dbReference>
<keyword evidence="2 6" id="KW-0812">Transmembrane</keyword>
<gene>
    <name evidence="7" type="ORF">HNR10_003203</name>
</gene>
<proteinExistence type="predicted"/>
<organism evidence="7 8">
    <name type="scientific">Nocardiopsis aegyptia</name>
    <dbReference type="NCBI Taxonomy" id="220378"/>
    <lineage>
        <taxon>Bacteria</taxon>
        <taxon>Bacillati</taxon>
        <taxon>Actinomycetota</taxon>
        <taxon>Actinomycetes</taxon>
        <taxon>Streptosporangiales</taxon>
        <taxon>Nocardiopsidaceae</taxon>
        <taxon>Nocardiopsis</taxon>
    </lineage>
</organism>
<dbReference type="GO" id="GO:0032153">
    <property type="term" value="C:cell division site"/>
    <property type="evidence" value="ECO:0007669"/>
    <property type="project" value="TreeGrafter"/>
</dbReference>
<evidence type="ECO:0000256" key="6">
    <source>
        <dbReference type="SAM" id="Phobius"/>
    </source>
</evidence>
<keyword evidence="8" id="KW-1185">Reference proteome</keyword>
<feature type="transmembrane region" description="Helical" evidence="6">
    <location>
        <begin position="421"/>
        <end position="443"/>
    </location>
</feature>
<keyword evidence="7" id="KW-0132">Cell division</keyword>
<dbReference type="InterPro" id="IPR001182">
    <property type="entry name" value="FtsW/RodA"/>
</dbReference>
<feature type="transmembrane region" description="Helical" evidence="6">
    <location>
        <begin position="49"/>
        <end position="72"/>
    </location>
</feature>
<protein>
    <submittedName>
        <fullName evidence="7">Cell division protein FtsW (Lipid II flippase)</fullName>
    </submittedName>
</protein>
<name>A0A7Z0ENZ1_9ACTN</name>
<keyword evidence="4 6" id="KW-1133">Transmembrane helix</keyword>
<feature type="transmembrane region" description="Helical" evidence="6">
    <location>
        <begin position="141"/>
        <end position="162"/>
    </location>
</feature>
<evidence type="ECO:0000313" key="8">
    <source>
        <dbReference type="Proteomes" id="UP000572051"/>
    </source>
</evidence>
<evidence type="ECO:0000256" key="4">
    <source>
        <dbReference type="ARBA" id="ARBA00022989"/>
    </source>
</evidence>
<dbReference type="Pfam" id="PF01098">
    <property type="entry name" value="FTSW_RODA_SPOVE"/>
    <property type="match status" value="1"/>
</dbReference>
<feature type="transmembrane region" description="Helical" evidence="6">
    <location>
        <begin position="22"/>
        <end position="43"/>
    </location>
</feature>
<keyword evidence="7" id="KW-0131">Cell cycle</keyword>
<dbReference type="GO" id="GO:0015648">
    <property type="term" value="F:lipid-linked peptidoglycan transporter activity"/>
    <property type="evidence" value="ECO:0007669"/>
    <property type="project" value="TreeGrafter"/>
</dbReference>
<dbReference type="RefSeq" id="WP_179824411.1">
    <property type="nucleotide sequence ID" value="NZ_JACCFS010000001.1"/>
</dbReference>
<comment type="caution">
    <text evidence="7">The sequence shown here is derived from an EMBL/GenBank/DDBJ whole genome shotgun (WGS) entry which is preliminary data.</text>
</comment>
<dbReference type="PANTHER" id="PTHR30474">
    <property type="entry name" value="CELL CYCLE PROTEIN"/>
    <property type="match status" value="1"/>
</dbReference>
<dbReference type="AlphaFoldDB" id="A0A7Z0ENZ1"/>
<keyword evidence="5 6" id="KW-0472">Membrane</keyword>
<feature type="transmembrane region" description="Helical" evidence="6">
    <location>
        <begin position="227"/>
        <end position="244"/>
    </location>
</feature>
<dbReference type="GO" id="GO:0051301">
    <property type="term" value="P:cell division"/>
    <property type="evidence" value="ECO:0007669"/>
    <property type="project" value="UniProtKB-KW"/>
</dbReference>
<comment type="subcellular location">
    <subcellularLocation>
        <location evidence="1">Membrane</location>
        <topology evidence="1">Multi-pass membrane protein</topology>
    </subcellularLocation>
</comment>
<reference evidence="7 8" key="1">
    <citation type="submission" date="2020-07" db="EMBL/GenBank/DDBJ databases">
        <title>Sequencing the genomes of 1000 actinobacteria strains.</title>
        <authorList>
            <person name="Klenk H.-P."/>
        </authorList>
    </citation>
    <scope>NUCLEOTIDE SEQUENCE [LARGE SCALE GENOMIC DNA]</scope>
    <source>
        <strain evidence="7 8">DSM 44442</strain>
    </source>
</reference>
<evidence type="ECO:0000256" key="3">
    <source>
        <dbReference type="ARBA" id="ARBA00022960"/>
    </source>
</evidence>
<feature type="transmembrane region" description="Helical" evidence="6">
    <location>
        <begin position="270"/>
        <end position="289"/>
    </location>
</feature>
<feature type="transmembrane region" description="Helical" evidence="6">
    <location>
        <begin position="358"/>
        <end position="374"/>
    </location>
</feature>
<evidence type="ECO:0000313" key="7">
    <source>
        <dbReference type="EMBL" id="NYJ35322.1"/>
    </source>
</evidence>
<evidence type="ECO:0000256" key="5">
    <source>
        <dbReference type="ARBA" id="ARBA00023136"/>
    </source>
</evidence>
<feature type="transmembrane region" description="Helical" evidence="6">
    <location>
        <begin position="395"/>
        <end position="415"/>
    </location>
</feature>
<evidence type="ECO:0000256" key="1">
    <source>
        <dbReference type="ARBA" id="ARBA00004141"/>
    </source>
</evidence>
<evidence type="ECO:0000256" key="2">
    <source>
        <dbReference type="ARBA" id="ARBA00022692"/>
    </source>
</evidence>